<dbReference type="EMBL" id="CAJNJA010039623">
    <property type="protein sequence ID" value="CAE7758302.1"/>
    <property type="molecule type" value="Genomic_DNA"/>
</dbReference>
<evidence type="ECO:0000256" key="1">
    <source>
        <dbReference type="SAM" id="Phobius"/>
    </source>
</evidence>
<dbReference type="AlphaFoldDB" id="A0A812XZC2"/>
<feature type="transmembrane region" description="Helical" evidence="1">
    <location>
        <begin position="326"/>
        <end position="350"/>
    </location>
</feature>
<keyword evidence="1" id="KW-0812">Transmembrane</keyword>
<accession>A0A812XZC2</accession>
<sequence>MEKALLASADLGQEAGLINFAEVPLNDSAWKSTSLRERLRITSLKVLRDNAFLPVPAVISTYVPIGLIWWFGFQCLFMDTSVSLLTELNMKKFLIYQILHGLLGLGATSSLLGFRFKWHLGGTGIHFLMPGSLCSPLLPKLAQKLSFDLGASVPGQRSFVAVLSFALYIALLLRALLAKELGVSELLPIYLVLVLCTIFDFTIYLASRGEHYVYMLVCLVFPDWRSGMQCVQLALWCWAGISKMGPWFQYVLPFITKDSAVANLLPREFLAKILLADYPRDVNPSRFTTVLAWTGAFLEVIFPAFCSCSAPLRYFGGYGMICYHTFIGLCMPFASVFEWNFFCMILAYYLFVMNQFSLPSSLFLQVFLTLVLVVVPVVGQLYPKLVPFLLAYRPYAGNWRFQWYILHKTALPKHQKLKTMEDPFTGNNLGWMYKTLFGKWGEASKSAIERWDWFLTASIIYVPAYRPLVSILEKLCEENKWDIDDVPVTQVMSGRCTGVRTGATFVNFAFFIYASDVFRYKVCMYNLIAIWCI</sequence>
<feature type="transmembrane region" description="Helical" evidence="1">
    <location>
        <begin position="189"/>
        <end position="207"/>
    </location>
</feature>
<protein>
    <submittedName>
        <fullName evidence="2">Uncharacterized protein</fullName>
    </submittedName>
</protein>
<dbReference type="OrthoDB" id="419480at2759"/>
<dbReference type="Proteomes" id="UP000601435">
    <property type="component" value="Unassembled WGS sequence"/>
</dbReference>
<organism evidence="2 3">
    <name type="scientific">Symbiodinium necroappetens</name>
    <dbReference type="NCBI Taxonomy" id="1628268"/>
    <lineage>
        <taxon>Eukaryota</taxon>
        <taxon>Sar</taxon>
        <taxon>Alveolata</taxon>
        <taxon>Dinophyceae</taxon>
        <taxon>Suessiales</taxon>
        <taxon>Symbiodiniaceae</taxon>
        <taxon>Symbiodinium</taxon>
    </lineage>
</organism>
<feature type="transmembrane region" description="Helical" evidence="1">
    <location>
        <begin position="51"/>
        <end position="73"/>
    </location>
</feature>
<proteinExistence type="predicted"/>
<keyword evidence="1" id="KW-1133">Transmembrane helix</keyword>
<evidence type="ECO:0000313" key="3">
    <source>
        <dbReference type="Proteomes" id="UP000601435"/>
    </source>
</evidence>
<feature type="transmembrane region" description="Helical" evidence="1">
    <location>
        <begin position="290"/>
        <end position="314"/>
    </location>
</feature>
<reference evidence="2" key="1">
    <citation type="submission" date="2021-02" db="EMBL/GenBank/DDBJ databases">
        <authorList>
            <person name="Dougan E. K."/>
            <person name="Rhodes N."/>
            <person name="Thang M."/>
            <person name="Chan C."/>
        </authorList>
    </citation>
    <scope>NUCLEOTIDE SEQUENCE</scope>
</reference>
<comment type="caution">
    <text evidence="2">The sequence shown here is derived from an EMBL/GenBank/DDBJ whole genome shotgun (WGS) entry which is preliminary data.</text>
</comment>
<dbReference type="InterPro" id="IPR021941">
    <property type="entry name" value="DUF3556_TM"/>
</dbReference>
<keyword evidence="1" id="KW-0472">Membrane</keyword>
<keyword evidence="3" id="KW-1185">Reference proteome</keyword>
<feature type="transmembrane region" description="Helical" evidence="1">
    <location>
        <begin position="362"/>
        <end position="383"/>
    </location>
</feature>
<feature type="transmembrane region" description="Helical" evidence="1">
    <location>
        <begin position="158"/>
        <end position="177"/>
    </location>
</feature>
<dbReference type="Pfam" id="PF12077">
    <property type="entry name" value="DUF3556"/>
    <property type="match status" value="1"/>
</dbReference>
<evidence type="ECO:0000313" key="2">
    <source>
        <dbReference type="EMBL" id="CAE7758302.1"/>
    </source>
</evidence>
<gene>
    <name evidence="2" type="ORF">SNEC2469_LOCUS22036</name>
</gene>
<feature type="transmembrane region" description="Helical" evidence="1">
    <location>
        <begin position="93"/>
        <end position="113"/>
    </location>
</feature>
<name>A0A812XZC2_9DINO</name>